<reference evidence="1 2" key="1">
    <citation type="submission" date="2018-07" db="EMBL/GenBank/DDBJ databases">
        <title>Genomic and Epidemiologic Investigation of an Indolent Hospital Outbreak.</title>
        <authorList>
            <person name="Johnson R.C."/>
            <person name="Deming C."/>
            <person name="Conlan S."/>
            <person name="Zellmer C.J."/>
            <person name="Michelin A.V."/>
            <person name="Lee-Lin S."/>
            <person name="Thomas P.J."/>
            <person name="Park M."/>
            <person name="Weingarten R.A."/>
            <person name="Less J."/>
            <person name="Dekker J.P."/>
            <person name="Frank K.M."/>
            <person name="Musser K.A."/>
            <person name="Mcquiston J.R."/>
            <person name="Henderson D.K."/>
            <person name="Lau A.F."/>
            <person name="Palmore T.N."/>
            <person name="Segre J.A."/>
        </authorList>
    </citation>
    <scope>NUCLEOTIDE SEQUENCE [LARGE SCALE GENOMIC DNA]</scope>
    <source>
        <strain evidence="1 2">SK-CDC1_0717</strain>
    </source>
</reference>
<dbReference type="SUPFAM" id="SSF55811">
    <property type="entry name" value="Nudix"/>
    <property type="match status" value="1"/>
</dbReference>
<dbReference type="EMBL" id="QQYZ01000002">
    <property type="protein sequence ID" value="RSY89566.1"/>
    <property type="molecule type" value="Genomic_DNA"/>
</dbReference>
<evidence type="ECO:0000313" key="2">
    <source>
        <dbReference type="Proteomes" id="UP000287746"/>
    </source>
</evidence>
<comment type="caution">
    <text evidence="1">The sequence shown here is derived from an EMBL/GenBank/DDBJ whole genome shotgun (WGS) entry which is preliminary data.</text>
</comment>
<dbReference type="Proteomes" id="UP000287746">
    <property type="component" value="Unassembled WGS sequence"/>
</dbReference>
<protein>
    <submittedName>
        <fullName evidence="1">Uncharacterized protein</fullName>
    </submittedName>
</protein>
<dbReference type="AlphaFoldDB" id="A0A430G811"/>
<proteinExistence type="predicted"/>
<sequence>MAGGTLFERMRRTTHMPAVDLQDDIPRFLHEPATGTRDLVVVETAVPPSDGAVRFTRGEIDGQPAVLMQERGADGAWTDSWSLPTDSIDAREGMIGWLNTQSHRWERFATMLHRRGPDELTRWIFELMVVPSTGHATPPRFEPQRWTTLQQYAPPSFRQSSRVSRIIDDCACRPGSVQSTRDF</sequence>
<gene>
    <name evidence="1" type="ORF">DAH66_02615</name>
</gene>
<name>A0A430G811_9SPHN</name>
<dbReference type="InterPro" id="IPR015797">
    <property type="entry name" value="NUDIX_hydrolase-like_dom_sf"/>
</dbReference>
<organism evidence="1 2">
    <name type="scientific">Sphingomonas koreensis</name>
    <dbReference type="NCBI Taxonomy" id="93064"/>
    <lineage>
        <taxon>Bacteria</taxon>
        <taxon>Pseudomonadati</taxon>
        <taxon>Pseudomonadota</taxon>
        <taxon>Alphaproteobacteria</taxon>
        <taxon>Sphingomonadales</taxon>
        <taxon>Sphingomonadaceae</taxon>
        <taxon>Sphingomonas</taxon>
    </lineage>
</organism>
<evidence type="ECO:0000313" key="1">
    <source>
        <dbReference type="EMBL" id="RSY89566.1"/>
    </source>
</evidence>
<accession>A0A430G811</accession>